<dbReference type="Pfam" id="PF01196">
    <property type="entry name" value="Ribosomal_L17"/>
    <property type="match status" value="1"/>
</dbReference>
<evidence type="ECO:0000313" key="4">
    <source>
        <dbReference type="EMBL" id="SVB66342.1"/>
    </source>
</evidence>
<dbReference type="AlphaFoldDB" id="A0A382FUS3"/>
<proteinExistence type="inferred from homology"/>
<dbReference type="NCBIfam" id="TIGR00059">
    <property type="entry name" value="L17"/>
    <property type="match status" value="1"/>
</dbReference>
<gene>
    <name evidence="4" type="ORF">METZ01_LOCUS219196</name>
</gene>
<dbReference type="SUPFAM" id="SSF64263">
    <property type="entry name" value="Prokaryotic ribosomal protein L17"/>
    <property type="match status" value="1"/>
</dbReference>
<name>A0A382FUS3_9ZZZZ</name>
<evidence type="ECO:0000256" key="3">
    <source>
        <dbReference type="ARBA" id="ARBA00023274"/>
    </source>
</evidence>
<dbReference type="EMBL" id="UINC01051778">
    <property type="protein sequence ID" value="SVB66342.1"/>
    <property type="molecule type" value="Genomic_DNA"/>
</dbReference>
<dbReference type="InterPro" id="IPR036373">
    <property type="entry name" value="Ribosomal_bL17_sf"/>
</dbReference>
<protein>
    <recommendedName>
        <fullName evidence="5">50S ribosomal protein L17</fullName>
    </recommendedName>
</protein>
<keyword evidence="3" id="KW-0687">Ribonucleoprotein</keyword>
<dbReference type="PANTHER" id="PTHR14413">
    <property type="entry name" value="RIBOSOMAL PROTEIN L17"/>
    <property type="match status" value="1"/>
</dbReference>
<dbReference type="Gene3D" id="3.90.1030.10">
    <property type="entry name" value="Ribosomal protein L17"/>
    <property type="match status" value="1"/>
</dbReference>
<evidence type="ECO:0008006" key="5">
    <source>
        <dbReference type="Google" id="ProtNLM"/>
    </source>
</evidence>
<reference evidence="4" key="1">
    <citation type="submission" date="2018-05" db="EMBL/GenBank/DDBJ databases">
        <authorList>
            <person name="Lanie J.A."/>
            <person name="Ng W.-L."/>
            <person name="Kazmierczak K.M."/>
            <person name="Andrzejewski T.M."/>
            <person name="Davidsen T.M."/>
            <person name="Wayne K.J."/>
            <person name="Tettelin H."/>
            <person name="Glass J.I."/>
            <person name="Rusch D."/>
            <person name="Podicherti R."/>
            <person name="Tsui H.-C.T."/>
            <person name="Winkler M.E."/>
        </authorList>
    </citation>
    <scope>NUCLEOTIDE SEQUENCE</scope>
</reference>
<dbReference type="InterPro" id="IPR000456">
    <property type="entry name" value="Ribosomal_bL17"/>
</dbReference>
<sequence>MKTTDSKAKEVRKMAEKIITLGKKGSLHHRRQAAGLLTDEAVVKKVFDELGDRYQDRNGGYTRITKLGPRKGDASEMAILELVE</sequence>
<accession>A0A382FUS3</accession>
<organism evidence="4">
    <name type="scientific">marine metagenome</name>
    <dbReference type="NCBI Taxonomy" id="408172"/>
    <lineage>
        <taxon>unclassified sequences</taxon>
        <taxon>metagenomes</taxon>
        <taxon>ecological metagenomes</taxon>
    </lineage>
</organism>
<dbReference type="GO" id="GO:0003735">
    <property type="term" value="F:structural constituent of ribosome"/>
    <property type="evidence" value="ECO:0007669"/>
    <property type="project" value="InterPro"/>
</dbReference>
<dbReference type="PANTHER" id="PTHR14413:SF16">
    <property type="entry name" value="LARGE RIBOSOMAL SUBUNIT PROTEIN BL17M"/>
    <property type="match status" value="1"/>
</dbReference>
<dbReference type="GO" id="GO:0015934">
    <property type="term" value="C:large ribosomal subunit"/>
    <property type="evidence" value="ECO:0007669"/>
    <property type="project" value="TreeGrafter"/>
</dbReference>
<comment type="similarity">
    <text evidence="1">Belongs to the bacterial ribosomal protein bL17 family.</text>
</comment>
<evidence type="ECO:0000256" key="2">
    <source>
        <dbReference type="ARBA" id="ARBA00022980"/>
    </source>
</evidence>
<dbReference type="GO" id="GO:0006412">
    <property type="term" value="P:translation"/>
    <property type="evidence" value="ECO:0007669"/>
    <property type="project" value="InterPro"/>
</dbReference>
<keyword evidence="2" id="KW-0689">Ribosomal protein</keyword>
<evidence type="ECO:0000256" key="1">
    <source>
        <dbReference type="ARBA" id="ARBA00008777"/>
    </source>
</evidence>